<evidence type="ECO:0000256" key="4">
    <source>
        <dbReference type="ARBA" id="ARBA00010312"/>
    </source>
</evidence>
<dbReference type="InterPro" id="IPR009010">
    <property type="entry name" value="Asp_de-COase-like_dom_sf"/>
</dbReference>
<evidence type="ECO:0000256" key="6">
    <source>
        <dbReference type="ARBA" id="ARBA00022448"/>
    </source>
</evidence>
<feature type="region of interest" description="Disordered" evidence="18">
    <location>
        <begin position="900"/>
        <end position="926"/>
    </location>
</feature>
<keyword evidence="11" id="KW-0249">Electron transport</keyword>
<dbReference type="GO" id="GO:0046872">
    <property type="term" value="F:metal ion binding"/>
    <property type="evidence" value="ECO:0007669"/>
    <property type="project" value="UniProtKB-KW"/>
</dbReference>
<evidence type="ECO:0000256" key="1">
    <source>
        <dbReference type="ARBA" id="ARBA00001942"/>
    </source>
</evidence>
<dbReference type="Proteomes" id="UP000432015">
    <property type="component" value="Unassembled WGS sequence"/>
</dbReference>
<keyword evidence="12 20" id="KW-0560">Oxidoreductase</keyword>
<accession>A0A7K1L216</accession>
<dbReference type="PROSITE" id="PS00490">
    <property type="entry name" value="MOLYBDOPTERIN_PROK_2"/>
    <property type="match status" value="1"/>
</dbReference>
<comment type="subcellular location">
    <subcellularLocation>
        <location evidence="3">Cell membrane</location>
        <topology evidence="3">Peripheral membrane protein</topology>
    </subcellularLocation>
</comment>
<dbReference type="InterPro" id="IPR006468">
    <property type="entry name" value="NarG"/>
</dbReference>
<comment type="similarity">
    <text evidence="4">Belongs to the prokaryotic molybdopterin-containing oxidoreductase family.</text>
</comment>
<keyword evidence="10" id="KW-0479">Metal-binding</keyword>
<dbReference type="SUPFAM" id="SSF50692">
    <property type="entry name" value="ADC-like"/>
    <property type="match status" value="1"/>
</dbReference>
<evidence type="ECO:0000256" key="9">
    <source>
        <dbReference type="ARBA" id="ARBA00022505"/>
    </source>
</evidence>
<comment type="catalytic activity">
    <reaction evidence="17">
        <text>nitrate + a quinol = a quinone + nitrite + H2O</text>
        <dbReference type="Rhea" id="RHEA:56144"/>
        <dbReference type="ChEBI" id="CHEBI:15377"/>
        <dbReference type="ChEBI" id="CHEBI:16301"/>
        <dbReference type="ChEBI" id="CHEBI:17632"/>
        <dbReference type="ChEBI" id="CHEBI:24646"/>
        <dbReference type="ChEBI" id="CHEBI:132124"/>
        <dbReference type="EC" id="1.7.5.1"/>
    </reaction>
</comment>
<feature type="compositionally biased region" description="Low complexity" evidence="18">
    <location>
        <begin position="481"/>
        <end position="497"/>
    </location>
</feature>
<dbReference type="CDD" id="cd02750">
    <property type="entry name" value="MopB_Nitrate-R-NarG-like"/>
    <property type="match status" value="1"/>
</dbReference>
<name>A0A7K1L216_9ACTN</name>
<keyword evidence="13" id="KW-0408">Iron</keyword>
<keyword evidence="16" id="KW-0472">Membrane</keyword>
<keyword evidence="15" id="KW-0534">Nitrate assimilation</keyword>
<dbReference type="InterPro" id="IPR037943">
    <property type="entry name" value="MopB_CT_Nitrate-R-NarG-like"/>
</dbReference>
<evidence type="ECO:0000256" key="5">
    <source>
        <dbReference type="ARBA" id="ARBA00012500"/>
    </source>
</evidence>
<evidence type="ECO:0000256" key="17">
    <source>
        <dbReference type="ARBA" id="ARBA00048294"/>
    </source>
</evidence>
<reference evidence="20 21" key="1">
    <citation type="submission" date="2019-11" db="EMBL/GenBank/DDBJ databases">
        <authorList>
            <person name="Cao P."/>
        </authorList>
    </citation>
    <scope>NUCLEOTIDE SEQUENCE [LARGE SCALE GENOMIC DNA]</scope>
    <source>
        <strain evidence="20 21">NEAU-AAG5</strain>
    </source>
</reference>
<dbReference type="GO" id="GO:0005886">
    <property type="term" value="C:plasma membrane"/>
    <property type="evidence" value="ECO:0007669"/>
    <property type="project" value="UniProtKB-SubCell"/>
</dbReference>
<evidence type="ECO:0000256" key="18">
    <source>
        <dbReference type="SAM" id="MobiDB-lite"/>
    </source>
</evidence>
<evidence type="ECO:0000313" key="20">
    <source>
        <dbReference type="EMBL" id="MUN38480.1"/>
    </source>
</evidence>
<evidence type="ECO:0000256" key="2">
    <source>
        <dbReference type="ARBA" id="ARBA00001966"/>
    </source>
</evidence>
<evidence type="ECO:0000256" key="12">
    <source>
        <dbReference type="ARBA" id="ARBA00023002"/>
    </source>
</evidence>
<dbReference type="GO" id="GO:0042128">
    <property type="term" value="P:nitrate assimilation"/>
    <property type="evidence" value="ECO:0007669"/>
    <property type="project" value="UniProtKB-KW"/>
</dbReference>
<evidence type="ECO:0000256" key="11">
    <source>
        <dbReference type="ARBA" id="ARBA00022982"/>
    </source>
</evidence>
<evidence type="ECO:0000256" key="14">
    <source>
        <dbReference type="ARBA" id="ARBA00023014"/>
    </source>
</evidence>
<dbReference type="NCBIfam" id="TIGR01580">
    <property type="entry name" value="narG"/>
    <property type="match status" value="1"/>
</dbReference>
<dbReference type="SMART" id="SM00926">
    <property type="entry name" value="Molybdop_Fe4S4"/>
    <property type="match status" value="1"/>
</dbReference>
<keyword evidence="9" id="KW-0500">Molybdenum</keyword>
<dbReference type="GO" id="GO:0160182">
    <property type="term" value="F:nitrate reductase (quinone) activity"/>
    <property type="evidence" value="ECO:0007669"/>
    <property type="project" value="UniProtKB-EC"/>
</dbReference>
<keyword evidence="21" id="KW-1185">Reference proteome</keyword>
<dbReference type="PROSITE" id="PS51669">
    <property type="entry name" value="4FE4S_MOW_BIS_MGD"/>
    <property type="match status" value="1"/>
</dbReference>
<evidence type="ECO:0000256" key="10">
    <source>
        <dbReference type="ARBA" id="ARBA00022723"/>
    </source>
</evidence>
<proteinExistence type="inferred from homology"/>
<sequence>MVKEREISRGPVRPVRRRALVKECAVVLRGGRERAGQVAAEAEERLLRAGRLLRPARTAADLRFVYRDDQKVNDAPYRERWAHDKVVRSTHGVNCTGSCSWKVYVKDGLITWETQQTDYPSVGPDRPEYEPRGCPRGASFSWYTYSPTRVRYPHARGVLVEMYREARRRLGDPVAAWADIVDDPERRRRYQSARGRGGLVRVGWDEALEIAAAAHVHTIKNHGPDRVAGFSPIPAMSMASHAVGARFMSLIGAPMLSFYDWYADLPVASPQVFGDQTDVPESADWWDAGYLLLWGSNVPVTRTPDAHWMTEARYRGQKVVVVSPDYSDATKFADEWMHPHPGTDGALAMAMGHVILREHFVDRTTPYFDGYVKRFTDLPFLVELREKDGAFVPGKFVTAADIGLETAAAPGDRQWQPVLMDARTGAPAAPNGTLADRWGPEGEGRWNLDLGDLDPLLTLYSDGARSAEVLLPRFDTEAAGAPAAGANGDGAADADQTAGGGAVRRGVPVLRVGGRTVTTVFDLLLAQHGVDRPGLPGEWPAGYEDPRVPCTPAWQEEITGVPAARVAAIAREFADNAERTRGRSMIVMGAGTNHWYHSDTIYRSFLSLLLLTGCQGVNGGGWAHYVGQEKVRPLAGWQQLSTAADWVRPSRQMAGTPYWYTHTGQWRYEGFSAGALSSPTGPGLFAGRHTADLVAQSSRLGWMPSYPTFTANPLDLGRAAREAGGDPADWVAERVQDGRLGFAVEDPDAPENWPRVLTVWRANLIGSSAKGNEYFLRHLLGAQDNATAEEAPPGARPNEVAWREGPRGKLDLLMALDFRMTSTTLFADLVLPAATWYEKHDLSSTDMHPYVHAFSPAINPPWQARTDFEIFHGLARRLSELARGRLDVAHDLVATALQHDTPGETAQPGGTVPDWREGHPARPGRNLPAITLVERDYTAVADRLAALGPLPRDAGMLVKGVHVQAAQEDAWLASRCGTATGGAARGRPLLDTDVRLCEAVLALSGTCNGRIAAEGFTNLAGRCGDGSGLAELGASVAERRVVFSDTQDRPVQVSTSFEWSGKEATDRRYSPFTINVEHRKPWHTLTGRQHFFLDHDWMIEFGEQLPIYRPPLDMAALGEGRAAAALGDGDANGNGDGRAVTVRYLTPHSKWSIHSEYQENLLMQTLARGGPVIWMSVQDAAAAGVADNDWIEAVNVNGVVVARAIVSHRMPPGTVFMYHVQERLVNVPRSTATGRRGGVHNALTKLLIKPTHLIGGYAQQSFAPNYHGPTGNQRDAVTVIRRRSQEVQY</sequence>
<keyword evidence="8" id="KW-0004">4Fe-4S</keyword>
<evidence type="ECO:0000256" key="7">
    <source>
        <dbReference type="ARBA" id="ARBA00022475"/>
    </source>
</evidence>
<dbReference type="InterPro" id="IPR006963">
    <property type="entry name" value="Mopterin_OxRdtase_4Fe-4S_dom"/>
</dbReference>
<evidence type="ECO:0000256" key="13">
    <source>
        <dbReference type="ARBA" id="ARBA00023004"/>
    </source>
</evidence>
<dbReference type="InterPro" id="IPR006657">
    <property type="entry name" value="MoPterin_dinucl-bd_dom"/>
</dbReference>
<protein>
    <recommendedName>
        <fullName evidence="5">nitrate reductase (quinone)</fullName>
        <ecNumber evidence="5">1.7.5.1</ecNumber>
    </recommendedName>
</protein>
<dbReference type="CDD" id="cd02776">
    <property type="entry name" value="MopB_CT_Nitrate-R-NarG-like"/>
    <property type="match status" value="1"/>
</dbReference>
<evidence type="ECO:0000256" key="16">
    <source>
        <dbReference type="ARBA" id="ARBA00023136"/>
    </source>
</evidence>
<dbReference type="PANTHER" id="PTHR43105:SF2">
    <property type="entry name" value="RESPIRATORY NITRATE REDUCTASE 2 ALPHA CHAIN"/>
    <property type="match status" value="1"/>
</dbReference>
<evidence type="ECO:0000259" key="19">
    <source>
        <dbReference type="PROSITE" id="PS51669"/>
    </source>
</evidence>
<evidence type="ECO:0000256" key="3">
    <source>
        <dbReference type="ARBA" id="ARBA00004202"/>
    </source>
</evidence>
<dbReference type="PROSITE" id="PS00551">
    <property type="entry name" value="MOLYBDOPTERIN_PROK_1"/>
    <property type="match status" value="1"/>
</dbReference>
<dbReference type="EC" id="1.7.5.1" evidence="5"/>
<comment type="cofactor">
    <cofactor evidence="2">
        <name>[4Fe-4S] cluster</name>
        <dbReference type="ChEBI" id="CHEBI:49883"/>
    </cofactor>
</comment>
<dbReference type="GO" id="GO:0009325">
    <property type="term" value="C:nitrate reductase complex"/>
    <property type="evidence" value="ECO:0007669"/>
    <property type="project" value="InterPro"/>
</dbReference>
<dbReference type="SUPFAM" id="SSF53706">
    <property type="entry name" value="Formate dehydrogenase/DMSO reductase, domains 1-3"/>
    <property type="match status" value="1"/>
</dbReference>
<keyword evidence="14" id="KW-0411">Iron-sulfur</keyword>
<dbReference type="Pfam" id="PF00384">
    <property type="entry name" value="Molybdopterin"/>
    <property type="match status" value="1"/>
</dbReference>
<gene>
    <name evidence="20" type="ORF">GNZ18_17970</name>
</gene>
<dbReference type="InterPro" id="IPR050123">
    <property type="entry name" value="Prok_molybdopt-oxidoreductase"/>
</dbReference>
<comment type="caution">
    <text evidence="20">The sequence shown here is derived from an EMBL/GenBank/DDBJ whole genome shotgun (WGS) entry which is preliminary data.</text>
</comment>
<dbReference type="PANTHER" id="PTHR43105">
    <property type="entry name" value="RESPIRATORY NITRATE REDUCTASE"/>
    <property type="match status" value="1"/>
</dbReference>
<keyword evidence="7" id="KW-1003">Cell membrane</keyword>
<dbReference type="EMBL" id="WOFH01000006">
    <property type="protein sequence ID" value="MUN38480.1"/>
    <property type="molecule type" value="Genomic_DNA"/>
</dbReference>
<dbReference type="Gene3D" id="3.40.50.12440">
    <property type="match status" value="1"/>
</dbReference>
<evidence type="ECO:0000313" key="21">
    <source>
        <dbReference type="Proteomes" id="UP000432015"/>
    </source>
</evidence>
<feature type="domain" description="4Fe-4S Mo/W bis-MGD-type" evidence="19">
    <location>
        <begin position="84"/>
        <end position="148"/>
    </location>
</feature>
<dbReference type="Pfam" id="PF01568">
    <property type="entry name" value="Molydop_binding"/>
    <property type="match status" value="1"/>
</dbReference>
<keyword evidence="6" id="KW-0813">Transport</keyword>
<organism evidence="20 21">
    <name type="scientific">Actinomadura litoris</name>
    <dbReference type="NCBI Taxonomy" id="2678616"/>
    <lineage>
        <taxon>Bacteria</taxon>
        <taxon>Bacillati</taxon>
        <taxon>Actinomycetota</taxon>
        <taxon>Actinomycetes</taxon>
        <taxon>Streptosporangiales</taxon>
        <taxon>Thermomonosporaceae</taxon>
        <taxon>Actinomadura</taxon>
    </lineage>
</organism>
<dbReference type="InterPro" id="IPR006656">
    <property type="entry name" value="Mopterin_OxRdtase"/>
</dbReference>
<dbReference type="InterPro" id="IPR006655">
    <property type="entry name" value="Mopterin_OxRdtase_prok_CS"/>
</dbReference>
<dbReference type="InterPro" id="IPR027467">
    <property type="entry name" value="MopterinOxRdtase_cofactor_BS"/>
</dbReference>
<feature type="region of interest" description="Disordered" evidence="18">
    <location>
        <begin position="481"/>
        <end position="501"/>
    </location>
</feature>
<dbReference type="GO" id="GO:0051539">
    <property type="term" value="F:4 iron, 4 sulfur cluster binding"/>
    <property type="evidence" value="ECO:0007669"/>
    <property type="project" value="UniProtKB-KW"/>
</dbReference>
<dbReference type="GO" id="GO:0043546">
    <property type="term" value="F:molybdopterin cofactor binding"/>
    <property type="evidence" value="ECO:0007669"/>
    <property type="project" value="InterPro"/>
</dbReference>
<comment type="cofactor">
    <cofactor evidence="1">
        <name>Mo-bis(molybdopterin guanine dinucleotide)</name>
        <dbReference type="ChEBI" id="CHEBI:60539"/>
    </cofactor>
</comment>
<evidence type="ECO:0000256" key="15">
    <source>
        <dbReference type="ARBA" id="ARBA00023063"/>
    </source>
</evidence>
<evidence type="ECO:0000256" key="8">
    <source>
        <dbReference type="ARBA" id="ARBA00022485"/>
    </source>
</evidence>